<comment type="caution">
    <text evidence="1">The sequence shown here is derived from an EMBL/GenBank/DDBJ whole genome shotgun (WGS) entry which is preliminary data.</text>
</comment>
<name>A0ABP2IP01_CHRGE</name>
<protein>
    <submittedName>
        <fullName evidence="1">Uncharacterized protein</fullName>
    </submittedName>
</protein>
<proteinExistence type="predicted"/>
<reference evidence="1" key="1">
    <citation type="submission" date="2010-06" db="EMBL/GenBank/DDBJ databases">
        <authorList>
            <person name="Muzny D."/>
            <person name="Qin X."/>
            <person name="Buhay C."/>
            <person name="Dugan-Rocha S."/>
            <person name="Ding Y."/>
            <person name="Chen G."/>
            <person name="Hawes A."/>
            <person name="Holder M."/>
            <person name="Jhangiani S."/>
            <person name="Johnson A."/>
            <person name="Khan Z."/>
            <person name="Li Z."/>
            <person name="Liu W."/>
            <person name="Liu X."/>
            <person name="Perez L."/>
            <person name="Shen H."/>
            <person name="Wang Q."/>
            <person name="Watt J."/>
            <person name="Xi L."/>
            <person name="Xin Y."/>
            <person name="Zhou J."/>
            <person name="Deng J."/>
            <person name="Jiang H."/>
            <person name="Liu Y."/>
            <person name="Qu J."/>
            <person name="Song X.-Z."/>
            <person name="Zhang L."/>
            <person name="Villasana D."/>
            <person name="Johnson A."/>
            <person name="Liu J."/>
            <person name="Liyanage D."/>
            <person name="Lorensuhewa L."/>
            <person name="Robinson T."/>
            <person name="Song A."/>
            <person name="Song B.-B."/>
            <person name="Dinh H."/>
            <person name="Thornton R."/>
            <person name="Coyle M."/>
            <person name="Francisco L."/>
            <person name="Jackson L."/>
            <person name="Javaid M."/>
            <person name="Korchina V."/>
            <person name="Kovar C."/>
            <person name="Mata R."/>
            <person name="Mathew T."/>
            <person name="Ngo R."/>
            <person name="Nguyen L."/>
            <person name="Nguyen N."/>
            <person name="Okwuonu G."/>
            <person name="Ongeri F."/>
            <person name="Pham C."/>
            <person name="Simmons D."/>
            <person name="Wilczek-Boney K."/>
            <person name="Hale W."/>
            <person name="Jakkamsetti A."/>
            <person name="Pham P."/>
            <person name="Ruth R."/>
            <person name="San Lucas F."/>
            <person name="Warren J."/>
            <person name="Zhang J."/>
            <person name="Zhao Z."/>
            <person name="Zhou C."/>
            <person name="Zhu D."/>
            <person name="Lee S."/>
            <person name="Bess C."/>
            <person name="Blankenburg K."/>
            <person name="Forbes L."/>
            <person name="Fu Q."/>
            <person name="Gubbala S."/>
            <person name="Hirani K."/>
            <person name="Jayaseelan J.C."/>
            <person name="Lara F."/>
            <person name="Munidasa M."/>
            <person name="Palculict T."/>
            <person name="Patil S."/>
            <person name="Pu L.-L."/>
            <person name="Saada N."/>
            <person name="Tang L."/>
            <person name="Weissenberger G."/>
            <person name="Zhu Y."/>
            <person name="Hemphill L."/>
            <person name="Shang Y."/>
            <person name="Youmans B."/>
            <person name="Ayvaz T."/>
            <person name="Ross M."/>
            <person name="Santibanez J."/>
            <person name="Aqrawi P."/>
            <person name="Gross S."/>
            <person name="Joshi V."/>
            <person name="Fowler G."/>
            <person name="Nazareth L."/>
            <person name="Reid J."/>
            <person name="Worley K."/>
            <person name="Petrosino J."/>
            <person name="Highlander S."/>
            <person name="Gibbs R."/>
        </authorList>
    </citation>
    <scope>NUCLEOTIDE SEQUENCE [LARGE SCALE GENOMIC DNA]</scope>
    <source>
        <strain evidence="1">ATCC 35910</strain>
    </source>
</reference>
<evidence type="ECO:0000313" key="1">
    <source>
        <dbReference type="EMBL" id="EFK33025.1"/>
    </source>
</evidence>
<organism evidence="1 2">
    <name type="scientific">Chryseobacterium gleum ATCC 35910</name>
    <dbReference type="NCBI Taxonomy" id="525257"/>
    <lineage>
        <taxon>Bacteria</taxon>
        <taxon>Pseudomonadati</taxon>
        <taxon>Bacteroidota</taxon>
        <taxon>Flavobacteriia</taxon>
        <taxon>Flavobacteriales</taxon>
        <taxon>Weeksellaceae</taxon>
        <taxon>Chryseobacterium group</taxon>
        <taxon>Chryseobacterium</taxon>
    </lineage>
</organism>
<dbReference type="Proteomes" id="UP000002969">
    <property type="component" value="Unassembled WGS sequence"/>
</dbReference>
<sequence>MAEKLDCKRAKAIASFIIKNKKHFGLKCFLFFLFLKFFS</sequence>
<accession>A0ABP2IP01</accession>
<gene>
    <name evidence="1" type="ORF">HMPREF0204_12093</name>
</gene>
<keyword evidence="2" id="KW-1185">Reference proteome</keyword>
<dbReference type="EMBL" id="ACKQ02000007">
    <property type="protein sequence ID" value="EFK33025.1"/>
    <property type="molecule type" value="Genomic_DNA"/>
</dbReference>
<evidence type="ECO:0000313" key="2">
    <source>
        <dbReference type="Proteomes" id="UP000002969"/>
    </source>
</evidence>